<dbReference type="GeneTree" id="ENSGT00960000189349"/>
<dbReference type="AlphaFoldDB" id="A0A8C9N855"/>
<evidence type="ECO:0000313" key="2">
    <source>
        <dbReference type="Proteomes" id="UP000694409"/>
    </source>
</evidence>
<dbReference type="Ensembl" id="ENSSCAT00000016873.1">
    <property type="protein sequence ID" value="ENSSCAP00000015063.1"/>
    <property type="gene ID" value="ENSSCAG00000011043.1"/>
</dbReference>
<protein>
    <submittedName>
        <fullName evidence="1">Uncharacterized protein</fullName>
    </submittedName>
</protein>
<name>A0A8C9N855_SERCA</name>
<proteinExistence type="predicted"/>
<reference evidence="1" key="1">
    <citation type="submission" date="2025-08" db="UniProtKB">
        <authorList>
            <consortium name="Ensembl"/>
        </authorList>
    </citation>
    <scope>IDENTIFICATION</scope>
</reference>
<keyword evidence="2" id="KW-1185">Reference proteome</keyword>
<sequence>MTFLQGQCDDDCYSPCNYGSLYSYRSYDCGSPCGYRGYGSLYGSRGLYGFGDRYGYGGLGSSSAWCSCGRCSSCRRSGGSSSACG</sequence>
<reference evidence="1" key="2">
    <citation type="submission" date="2025-09" db="UniProtKB">
        <authorList>
            <consortium name="Ensembl"/>
        </authorList>
    </citation>
    <scope>IDENTIFICATION</scope>
</reference>
<dbReference type="Proteomes" id="UP000694409">
    <property type="component" value="Unassembled WGS sequence"/>
</dbReference>
<organism evidence="1 2">
    <name type="scientific">Serinus canaria</name>
    <name type="common">Island canary</name>
    <name type="synonym">Fringilla canaria</name>
    <dbReference type="NCBI Taxonomy" id="9135"/>
    <lineage>
        <taxon>Eukaryota</taxon>
        <taxon>Metazoa</taxon>
        <taxon>Chordata</taxon>
        <taxon>Craniata</taxon>
        <taxon>Vertebrata</taxon>
        <taxon>Euteleostomi</taxon>
        <taxon>Archelosauria</taxon>
        <taxon>Archosauria</taxon>
        <taxon>Dinosauria</taxon>
        <taxon>Saurischia</taxon>
        <taxon>Theropoda</taxon>
        <taxon>Coelurosauria</taxon>
        <taxon>Aves</taxon>
        <taxon>Neognathae</taxon>
        <taxon>Neoaves</taxon>
        <taxon>Telluraves</taxon>
        <taxon>Australaves</taxon>
        <taxon>Passeriformes</taxon>
        <taxon>Passeroidea</taxon>
        <taxon>Fringillidae</taxon>
        <taxon>Carduelinae</taxon>
        <taxon>Serinus</taxon>
    </lineage>
</organism>
<evidence type="ECO:0000313" key="1">
    <source>
        <dbReference type="Ensembl" id="ENSSCAP00000015063.1"/>
    </source>
</evidence>
<accession>A0A8C9N855</accession>